<keyword evidence="3 6" id="KW-0812">Transmembrane</keyword>
<dbReference type="OrthoDB" id="440553at2759"/>
<dbReference type="GO" id="GO:0005886">
    <property type="term" value="C:plasma membrane"/>
    <property type="evidence" value="ECO:0007669"/>
    <property type="project" value="TreeGrafter"/>
</dbReference>
<evidence type="ECO:0000313" key="7">
    <source>
        <dbReference type="EMBL" id="KIO08638.1"/>
    </source>
</evidence>
<evidence type="ECO:0000256" key="5">
    <source>
        <dbReference type="ARBA" id="ARBA00023136"/>
    </source>
</evidence>
<keyword evidence="8" id="KW-1185">Reference proteome</keyword>
<protein>
    <recommendedName>
        <fullName evidence="9">Major facilitator superfamily (MFS) profile domain-containing protein</fullName>
    </recommendedName>
</protein>
<feature type="transmembrane region" description="Helical" evidence="6">
    <location>
        <begin position="52"/>
        <end position="72"/>
    </location>
</feature>
<evidence type="ECO:0000256" key="2">
    <source>
        <dbReference type="ARBA" id="ARBA00022448"/>
    </source>
</evidence>
<sequence>MAILNTTQTLLVDLLPAHGSSVTACNNLVRCTFGAVCVSVIDLMLNGVGVGWTYTILALISLCTSPMIWLIVRLGPRSRAKRRARNS</sequence>
<evidence type="ECO:0008006" key="9">
    <source>
        <dbReference type="Google" id="ProtNLM"/>
    </source>
</evidence>
<dbReference type="PANTHER" id="PTHR23502">
    <property type="entry name" value="MAJOR FACILITATOR SUPERFAMILY"/>
    <property type="match status" value="1"/>
</dbReference>
<evidence type="ECO:0000256" key="6">
    <source>
        <dbReference type="SAM" id="Phobius"/>
    </source>
</evidence>
<keyword evidence="2" id="KW-0813">Transport</keyword>
<dbReference type="SUPFAM" id="SSF103473">
    <property type="entry name" value="MFS general substrate transporter"/>
    <property type="match status" value="1"/>
</dbReference>
<reference evidence="8" key="2">
    <citation type="submission" date="2015-01" db="EMBL/GenBank/DDBJ databases">
        <title>Evolutionary Origins and Diversification of the Mycorrhizal Mutualists.</title>
        <authorList>
            <consortium name="DOE Joint Genome Institute"/>
            <consortium name="Mycorrhizal Genomics Consortium"/>
            <person name="Kohler A."/>
            <person name="Kuo A."/>
            <person name="Nagy L.G."/>
            <person name="Floudas D."/>
            <person name="Copeland A."/>
            <person name="Barry K.W."/>
            <person name="Cichocki N."/>
            <person name="Veneault-Fourrey C."/>
            <person name="LaButti K."/>
            <person name="Lindquist E.A."/>
            <person name="Lipzen A."/>
            <person name="Lundell T."/>
            <person name="Morin E."/>
            <person name="Murat C."/>
            <person name="Riley R."/>
            <person name="Ohm R."/>
            <person name="Sun H."/>
            <person name="Tunlid A."/>
            <person name="Henrissat B."/>
            <person name="Grigoriev I.V."/>
            <person name="Hibbett D.S."/>
            <person name="Martin F."/>
        </authorList>
    </citation>
    <scope>NUCLEOTIDE SEQUENCE [LARGE SCALE GENOMIC DNA]</scope>
    <source>
        <strain evidence="8">Marx 270</strain>
    </source>
</reference>
<dbReference type="AlphaFoldDB" id="A0A0C3JHS5"/>
<keyword evidence="4 6" id="KW-1133">Transmembrane helix</keyword>
<dbReference type="STRING" id="870435.A0A0C3JHS5"/>
<evidence type="ECO:0000256" key="3">
    <source>
        <dbReference type="ARBA" id="ARBA00022692"/>
    </source>
</evidence>
<dbReference type="InterPro" id="IPR036259">
    <property type="entry name" value="MFS_trans_sf"/>
</dbReference>
<gene>
    <name evidence="7" type="ORF">M404DRAFT_367605</name>
</gene>
<organism evidence="7 8">
    <name type="scientific">Pisolithus tinctorius Marx 270</name>
    <dbReference type="NCBI Taxonomy" id="870435"/>
    <lineage>
        <taxon>Eukaryota</taxon>
        <taxon>Fungi</taxon>
        <taxon>Dikarya</taxon>
        <taxon>Basidiomycota</taxon>
        <taxon>Agaricomycotina</taxon>
        <taxon>Agaricomycetes</taxon>
        <taxon>Agaricomycetidae</taxon>
        <taxon>Boletales</taxon>
        <taxon>Sclerodermatineae</taxon>
        <taxon>Pisolithaceae</taxon>
        <taxon>Pisolithus</taxon>
    </lineage>
</organism>
<dbReference type="InParanoid" id="A0A0C3JHS5"/>
<comment type="subcellular location">
    <subcellularLocation>
        <location evidence="1">Membrane</location>
        <topology evidence="1">Multi-pass membrane protein</topology>
    </subcellularLocation>
</comment>
<evidence type="ECO:0000313" key="8">
    <source>
        <dbReference type="Proteomes" id="UP000054217"/>
    </source>
</evidence>
<dbReference type="Proteomes" id="UP000054217">
    <property type="component" value="Unassembled WGS sequence"/>
</dbReference>
<dbReference type="EMBL" id="KN831957">
    <property type="protein sequence ID" value="KIO08638.1"/>
    <property type="molecule type" value="Genomic_DNA"/>
</dbReference>
<evidence type="ECO:0000256" key="4">
    <source>
        <dbReference type="ARBA" id="ARBA00022989"/>
    </source>
</evidence>
<dbReference type="PANTHER" id="PTHR23502:SF51">
    <property type="entry name" value="QUINIDINE RESISTANCE PROTEIN 1-RELATED"/>
    <property type="match status" value="1"/>
</dbReference>
<name>A0A0C3JHS5_PISTI</name>
<dbReference type="HOGENOM" id="CLU_2484209_0_0_1"/>
<keyword evidence="5 6" id="KW-0472">Membrane</keyword>
<evidence type="ECO:0000256" key="1">
    <source>
        <dbReference type="ARBA" id="ARBA00004141"/>
    </source>
</evidence>
<reference evidence="7 8" key="1">
    <citation type="submission" date="2014-04" db="EMBL/GenBank/DDBJ databases">
        <authorList>
            <consortium name="DOE Joint Genome Institute"/>
            <person name="Kuo A."/>
            <person name="Kohler A."/>
            <person name="Costa M.D."/>
            <person name="Nagy L.G."/>
            <person name="Floudas D."/>
            <person name="Copeland A."/>
            <person name="Barry K.W."/>
            <person name="Cichocki N."/>
            <person name="Veneault-Fourrey C."/>
            <person name="LaButti K."/>
            <person name="Lindquist E.A."/>
            <person name="Lipzen A."/>
            <person name="Lundell T."/>
            <person name="Morin E."/>
            <person name="Murat C."/>
            <person name="Sun H."/>
            <person name="Tunlid A."/>
            <person name="Henrissat B."/>
            <person name="Grigoriev I.V."/>
            <person name="Hibbett D.S."/>
            <person name="Martin F."/>
            <person name="Nordberg H.P."/>
            <person name="Cantor M.N."/>
            <person name="Hua S.X."/>
        </authorList>
    </citation>
    <scope>NUCLEOTIDE SEQUENCE [LARGE SCALE GENOMIC DNA]</scope>
    <source>
        <strain evidence="7 8">Marx 270</strain>
    </source>
</reference>
<dbReference type="GO" id="GO:0022857">
    <property type="term" value="F:transmembrane transporter activity"/>
    <property type="evidence" value="ECO:0007669"/>
    <property type="project" value="TreeGrafter"/>
</dbReference>
<proteinExistence type="predicted"/>
<accession>A0A0C3JHS5</accession>